<dbReference type="PATRIC" id="fig|993516.3.peg.3543"/>
<proteinExistence type="predicted"/>
<feature type="domain" description="HTH araC/xylS-type" evidence="4">
    <location>
        <begin position="90"/>
        <end position="188"/>
    </location>
</feature>
<protein>
    <submittedName>
        <fullName evidence="5">Xylose operon regulatory protein</fullName>
    </submittedName>
</protein>
<dbReference type="EMBL" id="AMWG01000092">
    <property type="protein sequence ID" value="ELP32758.1"/>
    <property type="molecule type" value="Genomic_DNA"/>
</dbReference>
<dbReference type="AlphaFoldDB" id="L7CFF3"/>
<dbReference type="PANTHER" id="PTHR43280">
    <property type="entry name" value="ARAC-FAMILY TRANSCRIPTIONAL REGULATOR"/>
    <property type="match status" value="1"/>
</dbReference>
<keyword evidence="1" id="KW-0805">Transcription regulation</keyword>
<keyword evidence="2" id="KW-0238">DNA-binding</keyword>
<evidence type="ECO:0000256" key="3">
    <source>
        <dbReference type="ARBA" id="ARBA00023163"/>
    </source>
</evidence>
<dbReference type="SUPFAM" id="SSF53822">
    <property type="entry name" value="Periplasmic binding protein-like I"/>
    <property type="match status" value="1"/>
</dbReference>
<reference evidence="5 6" key="1">
    <citation type="journal article" date="2013" name="Mar. Genomics">
        <title>Expression of sulfatases in Rhodopirellula baltica and the diversity of sulfatases in the genus Rhodopirellula.</title>
        <authorList>
            <person name="Wegner C.E."/>
            <person name="Richter-Heitmann T."/>
            <person name="Klindworth A."/>
            <person name="Klockow C."/>
            <person name="Richter M."/>
            <person name="Achstetter T."/>
            <person name="Glockner F.O."/>
            <person name="Harder J."/>
        </authorList>
    </citation>
    <scope>NUCLEOTIDE SEQUENCE [LARGE SCALE GENOMIC DNA]</scope>
    <source>
        <strain evidence="5 6">SWK14</strain>
    </source>
</reference>
<dbReference type="InterPro" id="IPR009057">
    <property type="entry name" value="Homeodomain-like_sf"/>
</dbReference>
<dbReference type="GO" id="GO:0003700">
    <property type="term" value="F:DNA-binding transcription factor activity"/>
    <property type="evidence" value="ECO:0007669"/>
    <property type="project" value="InterPro"/>
</dbReference>
<dbReference type="Pfam" id="PF13377">
    <property type="entry name" value="Peripla_BP_3"/>
    <property type="match status" value="1"/>
</dbReference>
<gene>
    <name evidence="5" type="ORF">RBSWK_03329</name>
</gene>
<dbReference type="SMART" id="SM00342">
    <property type="entry name" value="HTH_ARAC"/>
    <property type="match status" value="1"/>
</dbReference>
<dbReference type="PROSITE" id="PS01124">
    <property type="entry name" value="HTH_ARAC_FAMILY_2"/>
    <property type="match status" value="1"/>
</dbReference>
<dbReference type="PANTHER" id="PTHR43280:SF28">
    <property type="entry name" value="HTH-TYPE TRANSCRIPTIONAL ACTIVATOR RHAS"/>
    <property type="match status" value="1"/>
</dbReference>
<comment type="caution">
    <text evidence="5">The sequence shown here is derived from an EMBL/GenBank/DDBJ whole genome shotgun (WGS) entry which is preliminary data.</text>
</comment>
<sequence>MNACRSVDLAIPDVLGVIGVDDDDAIYMMCDPTLSSVRPNADRVGYRAAEVLHGMLSGIAPAHDNEYIAPLAVTERQSTQVVAVEDEELARVCRFIRQAACDGINVADVVEFSSLSRRPLERRVRDELDITPRELITEMQIKRAKQLLRETGMTLEQISKRTGFSHKERLSAVFKRETGQTPGCYRQELSALN</sequence>
<evidence type="ECO:0000313" key="6">
    <source>
        <dbReference type="Proteomes" id="UP000010959"/>
    </source>
</evidence>
<accession>L7CFF3</accession>
<name>L7CFF3_RHOBT</name>
<evidence type="ECO:0000256" key="1">
    <source>
        <dbReference type="ARBA" id="ARBA00023015"/>
    </source>
</evidence>
<keyword evidence="3" id="KW-0804">Transcription</keyword>
<dbReference type="SUPFAM" id="SSF46689">
    <property type="entry name" value="Homeodomain-like"/>
    <property type="match status" value="1"/>
</dbReference>
<dbReference type="Gene3D" id="1.10.10.60">
    <property type="entry name" value="Homeodomain-like"/>
    <property type="match status" value="1"/>
</dbReference>
<evidence type="ECO:0000313" key="5">
    <source>
        <dbReference type="EMBL" id="ELP32758.1"/>
    </source>
</evidence>
<evidence type="ECO:0000259" key="4">
    <source>
        <dbReference type="PROSITE" id="PS01124"/>
    </source>
</evidence>
<dbReference type="GO" id="GO:0043565">
    <property type="term" value="F:sequence-specific DNA binding"/>
    <property type="evidence" value="ECO:0007669"/>
    <property type="project" value="InterPro"/>
</dbReference>
<dbReference type="Gene3D" id="3.40.50.2300">
    <property type="match status" value="2"/>
</dbReference>
<dbReference type="InterPro" id="IPR028082">
    <property type="entry name" value="Peripla_BP_I"/>
</dbReference>
<dbReference type="Pfam" id="PF12833">
    <property type="entry name" value="HTH_18"/>
    <property type="match status" value="1"/>
</dbReference>
<evidence type="ECO:0000256" key="2">
    <source>
        <dbReference type="ARBA" id="ARBA00023125"/>
    </source>
</evidence>
<dbReference type="Proteomes" id="UP000010959">
    <property type="component" value="Unassembled WGS sequence"/>
</dbReference>
<dbReference type="InterPro" id="IPR046335">
    <property type="entry name" value="LacI/GalR-like_sensor"/>
</dbReference>
<dbReference type="InterPro" id="IPR018060">
    <property type="entry name" value="HTH_AraC"/>
</dbReference>
<organism evidence="5 6">
    <name type="scientific">Rhodopirellula baltica SWK14</name>
    <dbReference type="NCBI Taxonomy" id="993516"/>
    <lineage>
        <taxon>Bacteria</taxon>
        <taxon>Pseudomonadati</taxon>
        <taxon>Planctomycetota</taxon>
        <taxon>Planctomycetia</taxon>
        <taxon>Pirellulales</taxon>
        <taxon>Pirellulaceae</taxon>
        <taxon>Rhodopirellula</taxon>
    </lineage>
</organism>